<dbReference type="EMBL" id="CAJOBC010086733">
    <property type="protein sequence ID" value="CAF4347770.1"/>
    <property type="molecule type" value="Genomic_DNA"/>
</dbReference>
<accession>A0A815RYV0</accession>
<gene>
    <name evidence="1" type="ORF">GPM918_LOCUS35928</name>
    <name evidence="2" type="ORF">SRO942_LOCUS36654</name>
</gene>
<evidence type="ECO:0000313" key="3">
    <source>
        <dbReference type="Proteomes" id="UP000663829"/>
    </source>
</evidence>
<comment type="caution">
    <text evidence="1">The sequence shown here is derived from an EMBL/GenBank/DDBJ whole genome shotgun (WGS) entry which is preliminary data.</text>
</comment>
<dbReference type="Proteomes" id="UP000663829">
    <property type="component" value="Unassembled WGS sequence"/>
</dbReference>
<reference evidence="1" key="1">
    <citation type="submission" date="2021-02" db="EMBL/GenBank/DDBJ databases">
        <authorList>
            <person name="Nowell W R."/>
        </authorList>
    </citation>
    <scope>NUCLEOTIDE SEQUENCE</scope>
</reference>
<evidence type="ECO:0000313" key="1">
    <source>
        <dbReference type="EMBL" id="CAF1483234.1"/>
    </source>
</evidence>
<name>A0A815RYV0_9BILA</name>
<dbReference type="OrthoDB" id="10569278at2759"/>
<evidence type="ECO:0000313" key="2">
    <source>
        <dbReference type="EMBL" id="CAF4347770.1"/>
    </source>
</evidence>
<dbReference type="EMBL" id="CAJNOQ010021248">
    <property type="protein sequence ID" value="CAF1483234.1"/>
    <property type="molecule type" value="Genomic_DNA"/>
</dbReference>
<keyword evidence="3" id="KW-1185">Reference proteome</keyword>
<dbReference type="Proteomes" id="UP000681722">
    <property type="component" value="Unassembled WGS sequence"/>
</dbReference>
<protein>
    <submittedName>
        <fullName evidence="1">Uncharacterized protein</fullName>
    </submittedName>
</protein>
<organism evidence="1 3">
    <name type="scientific">Didymodactylos carnosus</name>
    <dbReference type="NCBI Taxonomy" id="1234261"/>
    <lineage>
        <taxon>Eukaryota</taxon>
        <taxon>Metazoa</taxon>
        <taxon>Spiralia</taxon>
        <taxon>Gnathifera</taxon>
        <taxon>Rotifera</taxon>
        <taxon>Eurotatoria</taxon>
        <taxon>Bdelloidea</taxon>
        <taxon>Philodinida</taxon>
        <taxon>Philodinidae</taxon>
        <taxon>Didymodactylos</taxon>
    </lineage>
</organism>
<proteinExistence type="predicted"/>
<dbReference type="AlphaFoldDB" id="A0A815RYV0"/>
<sequence>MDQKKRLKIPKNINFPLFYDENWSCTKCQESYIHKDIVAWLEINTDIKTWFSRQLRISGKTDLTYLYKTIIPHSLTYINHDNAFITIERLFLLFCNQQIRTDDLTELKKLKLITTTGSLVSAENCYFSDIYNPALRLERQLCDVIDIFLSPRYILSNDNRNTDQWKYFFIHMGVKENINVIEMTDGTEPYLDSYLTDQNRVIPHLNNRQVQAYTGLVTISFLQQTINYDFSLYFWYYLIQYYPVEALNPQTRDIGVLHTWPVVEKVQLYIIILNGICNHAKERVWHEKRHPSCRTEKKKTEMLTEFSIAI</sequence>